<dbReference type="GO" id="GO:0008593">
    <property type="term" value="P:regulation of Notch signaling pathway"/>
    <property type="evidence" value="ECO:0007669"/>
    <property type="project" value="UniProtKB-ARBA"/>
</dbReference>
<keyword evidence="12 14" id="KW-1015">Disulfide bond</keyword>
<dbReference type="GO" id="GO:0051241">
    <property type="term" value="P:negative regulation of multicellular organismal process"/>
    <property type="evidence" value="ECO:0007669"/>
    <property type="project" value="UniProtKB-ARBA"/>
</dbReference>
<dbReference type="InterPro" id="IPR001881">
    <property type="entry name" value="EGF-like_Ca-bd_dom"/>
</dbReference>
<feature type="domain" description="EGF-like" evidence="15">
    <location>
        <begin position="259"/>
        <end position="295"/>
    </location>
</feature>
<evidence type="ECO:0000256" key="1">
    <source>
        <dbReference type="ARBA" id="ARBA00004247"/>
    </source>
</evidence>
<keyword evidence="5" id="KW-0597">Phosphoprotein</keyword>
<evidence type="ECO:0000256" key="8">
    <source>
        <dbReference type="ARBA" id="ARBA00022737"/>
    </source>
</evidence>
<feature type="disulfide bond" evidence="14">
    <location>
        <begin position="211"/>
        <end position="220"/>
    </location>
</feature>
<dbReference type="GO" id="GO:0009967">
    <property type="term" value="P:positive regulation of signal transduction"/>
    <property type="evidence" value="ECO:0007669"/>
    <property type="project" value="UniProtKB-ARBA"/>
</dbReference>
<feature type="domain" description="EGF-like" evidence="15">
    <location>
        <begin position="41"/>
        <end position="77"/>
    </location>
</feature>
<dbReference type="InParanoid" id="K1QVC4"/>
<evidence type="ECO:0000256" key="12">
    <source>
        <dbReference type="ARBA" id="ARBA00023157"/>
    </source>
</evidence>
<dbReference type="GO" id="GO:0003002">
    <property type="term" value="P:regionalization"/>
    <property type="evidence" value="ECO:0007669"/>
    <property type="project" value="UniProtKB-ARBA"/>
</dbReference>
<proteinExistence type="predicted"/>
<dbReference type="SMART" id="SM00181">
    <property type="entry name" value="EGF"/>
    <property type="match status" value="8"/>
</dbReference>
<accession>K1QVC4</accession>
<keyword evidence="10" id="KW-1133">Transmembrane helix</keyword>
<evidence type="ECO:0000256" key="3">
    <source>
        <dbReference type="ARBA" id="ARBA00022475"/>
    </source>
</evidence>
<dbReference type="PROSITE" id="PS01186">
    <property type="entry name" value="EGF_2"/>
    <property type="match status" value="4"/>
</dbReference>
<dbReference type="GO" id="GO:0016324">
    <property type="term" value="C:apical plasma membrane"/>
    <property type="evidence" value="ECO:0007669"/>
    <property type="project" value="UniProtKB-SubCell"/>
</dbReference>
<feature type="disulfide bond" evidence="14">
    <location>
        <begin position="67"/>
        <end position="76"/>
    </location>
</feature>
<evidence type="ECO:0000256" key="14">
    <source>
        <dbReference type="PROSITE-ProRule" id="PRU00076"/>
    </source>
</evidence>
<evidence type="ECO:0000256" key="2">
    <source>
        <dbReference type="ARBA" id="ARBA00022473"/>
    </source>
</evidence>
<dbReference type="GO" id="GO:0005509">
    <property type="term" value="F:calcium ion binding"/>
    <property type="evidence" value="ECO:0007669"/>
    <property type="project" value="InterPro"/>
</dbReference>
<dbReference type="PROSITE" id="PS50026">
    <property type="entry name" value="EGF_3"/>
    <property type="match status" value="8"/>
</dbReference>
<name>K1QVC4_MAGGI</name>
<dbReference type="AlphaFoldDB" id="K1QVC4"/>
<dbReference type="SMART" id="SM00179">
    <property type="entry name" value="EGF_CA"/>
    <property type="match status" value="10"/>
</dbReference>
<comment type="caution">
    <text evidence="14">Lacks conserved residue(s) required for the propagation of feature annotation.</text>
</comment>
<reference evidence="16" key="1">
    <citation type="journal article" date="2012" name="Nature">
        <title>The oyster genome reveals stress adaptation and complexity of shell formation.</title>
        <authorList>
            <person name="Zhang G."/>
            <person name="Fang X."/>
            <person name="Guo X."/>
            <person name="Li L."/>
            <person name="Luo R."/>
            <person name="Xu F."/>
            <person name="Yang P."/>
            <person name="Zhang L."/>
            <person name="Wang X."/>
            <person name="Qi H."/>
            <person name="Xiong Z."/>
            <person name="Que H."/>
            <person name="Xie Y."/>
            <person name="Holland P.W."/>
            <person name="Paps J."/>
            <person name="Zhu Y."/>
            <person name="Wu F."/>
            <person name="Chen Y."/>
            <person name="Wang J."/>
            <person name="Peng C."/>
            <person name="Meng J."/>
            <person name="Yang L."/>
            <person name="Liu J."/>
            <person name="Wen B."/>
            <person name="Zhang N."/>
            <person name="Huang Z."/>
            <person name="Zhu Q."/>
            <person name="Feng Y."/>
            <person name="Mount A."/>
            <person name="Hedgecock D."/>
            <person name="Xu Z."/>
            <person name="Liu Y."/>
            <person name="Domazet-Loso T."/>
            <person name="Du Y."/>
            <person name="Sun X."/>
            <person name="Zhang S."/>
            <person name="Liu B."/>
            <person name="Cheng P."/>
            <person name="Jiang X."/>
            <person name="Li J."/>
            <person name="Fan D."/>
            <person name="Wang W."/>
            <person name="Fu W."/>
            <person name="Wang T."/>
            <person name="Wang B."/>
            <person name="Zhang J."/>
            <person name="Peng Z."/>
            <person name="Li Y."/>
            <person name="Li N."/>
            <person name="Wang J."/>
            <person name="Chen M."/>
            <person name="He Y."/>
            <person name="Tan F."/>
            <person name="Song X."/>
            <person name="Zheng Q."/>
            <person name="Huang R."/>
            <person name="Yang H."/>
            <person name="Du X."/>
            <person name="Chen L."/>
            <person name="Yang M."/>
            <person name="Gaffney P.M."/>
            <person name="Wang S."/>
            <person name="Luo L."/>
            <person name="She Z."/>
            <person name="Ming Y."/>
            <person name="Huang W."/>
            <person name="Zhang S."/>
            <person name="Huang B."/>
            <person name="Zhang Y."/>
            <person name="Qu T."/>
            <person name="Ni P."/>
            <person name="Miao G."/>
            <person name="Wang J."/>
            <person name="Wang Q."/>
            <person name="Steinberg C.E."/>
            <person name="Wang H."/>
            <person name="Li N."/>
            <person name="Qian L."/>
            <person name="Zhang G."/>
            <person name="Li Y."/>
            <person name="Yang H."/>
            <person name="Liu X."/>
            <person name="Wang J."/>
            <person name="Yin Y."/>
            <person name="Wang J."/>
        </authorList>
    </citation>
    <scope>NUCLEOTIDE SEQUENCE [LARGE SCALE GENOMIC DNA]</scope>
    <source>
        <strain evidence="16">05x7-T-G4-1.051#20</strain>
    </source>
</reference>
<evidence type="ECO:0000256" key="13">
    <source>
        <dbReference type="ARBA" id="ARBA00023180"/>
    </source>
</evidence>
<gene>
    <name evidence="16" type="ORF">CGI_10012160</name>
</gene>
<dbReference type="Pfam" id="PF25024">
    <property type="entry name" value="EGF_TEN"/>
    <property type="match status" value="1"/>
</dbReference>
<feature type="domain" description="EGF-like" evidence="15">
    <location>
        <begin position="333"/>
        <end position="369"/>
    </location>
</feature>
<dbReference type="GO" id="GO:0007219">
    <property type="term" value="P:Notch signaling pathway"/>
    <property type="evidence" value="ECO:0007669"/>
    <property type="project" value="TreeGrafter"/>
</dbReference>
<dbReference type="GO" id="GO:0051093">
    <property type="term" value="P:negative regulation of developmental process"/>
    <property type="evidence" value="ECO:0007669"/>
    <property type="project" value="UniProtKB-ARBA"/>
</dbReference>
<dbReference type="Gene3D" id="2.10.25.10">
    <property type="entry name" value="Laminin"/>
    <property type="match status" value="8"/>
</dbReference>
<organism evidence="16">
    <name type="scientific">Magallana gigas</name>
    <name type="common">Pacific oyster</name>
    <name type="synonym">Crassostrea gigas</name>
    <dbReference type="NCBI Taxonomy" id="29159"/>
    <lineage>
        <taxon>Eukaryota</taxon>
        <taxon>Metazoa</taxon>
        <taxon>Spiralia</taxon>
        <taxon>Lophotrochozoa</taxon>
        <taxon>Mollusca</taxon>
        <taxon>Bivalvia</taxon>
        <taxon>Autobranchia</taxon>
        <taxon>Pteriomorphia</taxon>
        <taxon>Ostreida</taxon>
        <taxon>Ostreoidea</taxon>
        <taxon>Ostreidae</taxon>
        <taxon>Magallana</taxon>
    </lineage>
</organism>
<dbReference type="FunFam" id="2.10.25.10:FF:000565">
    <property type="entry name" value="Predicted protein"/>
    <property type="match status" value="1"/>
</dbReference>
<dbReference type="InterPro" id="IPR049883">
    <property type="entry name" value="NOTCH1_EGF-like"/>
</dbReference>
<evidence type="ECO:0000256" key="6">
    <source>
        <dbReference type="ARBA" id="ARBA00022692"/>
    </source>
</evidence>
<dbReference type="InterPro" id="IPR013032">
    <property type="entry name" value="EGF-like_CS"/>
</dbReference>
<dbReference type="FunFam" id="2.10.25.10:FF:000095">
    <property type="entry name" value="Notch, isoform B"/>
    <property type="match status" value="1"/>
</dbReference>
<dbReference type="GO" id="GO:0060255">
    <property type="term" value="P:regulation of macromolecule metabolic process"/>
    <property type="evidence" value="ECO:0007669"/>
    <property type="project" value="UniProtKB-ARBA"/>
</dbReference>
<keyword evidence="3" id="KW-1003">Cell membrane</keyword>
<dbReference type="FunFam" id="2.10.25.10:FF:000173">
    <property type="entry name" value="Neurogenic locus notch protein 2"/>
    <property type="match status" value="1"/>
</dbReference>
<evidence type="ECO:0000256" key="9">
    <source>
        <dbReference type="ARBA" id="ARBA00022782"/>
    </source>
</evidence>
<evidence type="ECO:0000259" key="15">
    <source>
        <dbReference type="PROSITE" id="PS50026"/>
    </source>
</evidence>
<keyword evidence="11" id="KW-0472">Membrane</keyword>
<feature type="domain" description="EGF-like" evidence="15">
    <location>
        <begin position="296"/>
        <end position="332"/>
    </location>
</feature>
<keyword evidence="2" id="KW-0217">Developmental protein</keyword>
<dbReference type="SUPFAM" id="SSF57196">
    <property type="entry name" value="EGF/Laminin"/>
    <property type="match status" value="8"/>
</dbReference>
<dbReference type="PANTHER" id="PTHR12916">
    <property type="entry name" value="CYTOCHROME C OXIDASE POLYPEPTIDE VIC-2"/>
    <property type="match status" value="1"/>
</dbReference>
<dbReference type="PANTHER" id="PTHR12916:SF4">
    <property type="entry name" value="UNINFLATABLE, ISOFORM C"/>
    <property type="match status" value="1"/>
</dbReference>
<dbReference type="EMBL" id="JH818823">
    <property type="protein sequence ID" value="EKC35189.1"/>
    <property type="molecule type" value="Genomic_DNA"/>
</dbReference>
<dbReference type="InterPro" id="IPR000742">
    <property type="entry name" value="EGF"/>
</dbReference>
<evidence type="ECO:0000256" key="5">
    <source>
        <dbReference type="ARBA" id="ARBA00022553"/>
    </source>
</evidence>
<evidence type="ECO:0000256" key="10">
    <source>
        <dbReference type="ARBA" id="ARBA00022989"/>
    </source>
</evidence>
<keyword evidence="4 14" id="KW-0245">EGF-like domain</keyword>
<dbReference type="GO" id="GO:0048592">
    <property type="term" value="P:eye morphogenesis"/>
    <property type="evidence" value="ECO:0007669"/>
    <property type="project" value="UniProtKB-ARBA"/>
</dbReference>
<dbReference type="InterPro" id="IPR000152">
    <property type="entry name" value="EGF-type_Asp/Asn_hydroxyl_site"/>
</dbReference>
<dbReference type="GO" id="GO:0005112">
    <property type="term" value="F:Notch binding"/>
    <property type="evidence" value="ECO:0007669"/>
    <property type="project" value="TreeGrafter"/>
</dbReference>
<dbReference type="GO" id="GO:0030182">
    <property type="term" value="P:neuron differentiation"/>
    <property type="evidence" value="ECO:0007669"/>
    <property type="project" value="UniProtKB-ARBA"/>
</dbReference>
<dbReference type="HOGENOM" id="CLU_513144_0_0_1"/>
<feature type="domain" description="EGF-like" evidence="15">
    <location>
        <begin position="185"/>
        <end position="221"/>
    </location>
</feature>
<dbReference type="CDD" id="cd00054">
    <property type="entry name" value="EGF_CA"/>
    <property type="match status" value="6"/>
</dbReference>
<feature type="domain" description="EGF-like" evidence="15">
    <location>
        <begin position="222"/>
        <end position="258"/>
    </location>
</feature>
<feature type="domain" description="EGF-like" evidence="15">
    <location>
        <begin position="370"/>
        <end position="406"/>
    </location>
</feature>
<feature type="disulfide bond" evidence="14">
    <location>
        <begin position="149"/>
        <end position="158"/>
    </location>
</feature>
<evidence type="ECO:0000313" key="16">
    <source>
        <dbReference type="EMBL" id="EKC35189.1"/>
    </source>
</evidence>
<feature type="disulfide bond" evidence="14">
    <location>
        <begin position="359"/>
        <end position="368"/>
    </location>
</feature>
<feature type="domain" description="EGF-like" evidence="15">
    <location>
        <begin position="125"/>
        <end position="159"/>
    </location>
</feature>
<dbReference type="PROSITE" id="PS00022">
    <property type="entry name" value="EGF_1"/>
    <property type="match status" value="8"/>
</dbReference>
<evidence type="ECO:0000256" key="4">
    <source>
        <dbReference type="ARBA" id="ARBA00022536"/>
    </source>
</evidence>
<evidence type="ECO:0000256" key="7">
    <source>
        <dbReference type="ARBA" id="ARBA00022729"/>
    </source>
</evidence>
<dbReference type="PROSITE" id="PS01187">
    <property type="entry name" value="EGF_CA"/>
    <property type="match status" value="3"/>
</dbReference>
<dbReference type="PROSITE" id="PS00010">
    <property type="entry name" value="ASX_HYDROXYL"/>
    <property type="match status" value="5"/>
</dbReference>
<keyword evidence="13" id="KW-0325">Glycoprotein</keyword>
<feature type="disulfide bond" evidence="14">
    <location>
        <begin position="285"/>
        <end position="294"/>
    </location>
</feature>
<dbReference type="FunFam" id="2.10.25.10:FF:000321">
    <property type="entry name" value="Protein delta homolog 1"/>
    <property type="match status" value="1"/>
</dbReference>
<dbReference type="Pfam" id="PF12661">
    <property type="entry name" value="hEGF"/>
    <property type="match status" value="1"/>
</dbReference>
<dbReference type="GO" id="GO:0048468">
    <property type="term" value="P:cell development"/>
    <property type="evidence" value="ECO:0007669"/>
    <property type="project" value="UniProtKB-ARBA"/>
</dbReference>
<protein>
    <submittedName>
        <fullName evidence="16">Fibropellin-1</fullName>
    </submittedName>
</protein>
<comment type="subcellular location">
    <subcellularLocation>
        <location evidence="1">Apical cell membrane</location>
        <topology evidence="1">Single-pass type I membrane protein</topology>
    </subcellularLocation>
</comment>
<sequence length="531" mass="59261">MLKVALGKITFFIHVDEVTTDGKIHGGACCQGLTGRNCDHDIDECVSKTFCSHGTCTNTPGSFHCTCPPSVYGLKCQLDEDECLLEPCNGGECVNKIVSDVNECTRDPCPQNTSCVNKENGFLCQDCTTFVCANEGQCIDTVDGPKCNCSKSWTGSTCKQKNFCLNNPCGPLENCINKHTAYACEYHPCISSPCRNNGQCIESGFRYFCNCSIGWTGKNCEKRDYCLFNTCFNNGTCSNAKASFQCLCSDKWYGTTCDKYDYCISNPCKNGGICINKETNFKCDCVQGWTGSKCETRDYCKSSQCSNNGICVNSNTSYSCSCPPQWLGRYCELYNYCHTNPCNNRGVCINNNTGYVCFCNQGFMGRSCSMIDYCAAEPCQNNGSCASEQEGYICHCHAGYDGKNCERDMDECAFNLCPARSVCYDNAGGFTCVWKDNRRRRSLLNGEYLFLHLTLFPKDISQIQVIFSPCLVKVFYHFIILEKLVYTIKLPFTSDGMKAMWNTDLLREKINKCTGKRKLVLCPLRLTVVTR</sequence>
<evidence type="ECO:0000256" key="11">
    <source>
        <dbReference type="ARBA" id="ARBA00023136"/>
    </source>
</evidence>
<keyword evidence="9" id="KW-0221">Differentiation</keyword>
<dbReference type="InterPro" id="IPR018097">
    <property type="entry name" value="EGF_Ca-bd_CS"/>
</dbReference>
<keyword evidence="7" id="KW-0732">Signal</keyword>
<keyword evidence="8" id="KW-0677">Repeat</keyword>
<feature type="disulfide bond" evidence="14">
    <location>
        <begin position="396"/>
        <end position="405"/>
    </location>
</feature>
<keyword evidence="6" id="KW-0812">Transmembrane</keyword>
<dbReference type="Pfam" id="PF07645">
    <property type="entry name" value="EGF_CA"/>
    <property type="match status" value="2"/>
</dbReference>
<feature type="disulfide bond" evidence="14">
    <location>
        <begin position="322"/>
        <end position="331"/>
    </location>
</feature>
<dbReference type="GO" id="GO:0080090">
    <property type="term" value="P:regulation of primary metabolic process"/>
    <property type="evidence" value="ECO:0007669"/>
    <property type="project" value="UniProtKB-ARBA"/>
</dbReference>
<feature type="disulfide bond" evidence="14">
    <location>
        <begin position="248"/>
        <end position="257"/>
    </location>
</feature>